<proteinExistence type="predicted"/>
<keyword evidence="3" id="KW-1185">Reference proteome</keyword>
<dbReference type="RefSeq" id="WP_084017471.1">
    <property type="nucleotide sequence ID" value="NZ_FWXS01000005.1"/>
</dbReference>
<organism evidence="2 3">
    <name type="scientific">Moheibacter sediminis</name>
    <dbReference type="NCBI Taxonomy" id="1434700"/>
    <lineage>
        <taxon>Bacteria</taxon>
        <taxon>Pseudomonadati</taxon>
        <taxon>Bacteroidota</taxon>
        <taxon>Flavobacteriia</taxon>
        <taxon>Flavobacteriales</taxon>
        <taxon>Weeksellaceae</taxon>
        <taxon>Moheibacter</taxon>
    </lineage>
</organism>
<dbReference type="PANTHER" id="PTHR47199:SF2">
    <property type="entry name" value="PHOTOSYSTEM II STABILITY_ASSEMBLY FACTOR HCF136, CHLOROPLASTIC"/>
    <property type="match status" value="1"/>
</dbReference>
<dbReference type="STRING" id="1434700.SAMN06296427_105275"/>
<protein>
    <submittedName>
        <fullName evidence="2">Photosynthesis system II assembly factor YCF48</fullName>
    </submittedName>
</protein>
<gene>
    <name evidence="2" type="ORF">SAMN06296427_105275</name>
</gene>
<feature type="chain" id="PRO_5012800129" evidence="1">
    <location>
        <begin position="20"/>
        <end position="342"/>
    </location>
</feature>
<dbReference type="EMBL" id="FWXS01000005">
    <property type="protein sequence ID" value="SMC68029.1"/>
    <property type="molecule type" value="Genomic_DNA"/>
</dbReference>
<sequence>MTRLNFSLLLIALGFFLNAQQIKVLSQEKSDVSFRGISVLDNSVFWVCGTKGTVGMSYNGGKAFKWVHPKGYENRDFRDIHAWDYKTAIVMAVGSPGVILKTKDSGNTWYEVFKDENANVFFDAMDFYERNENIGILVGDPVEHSLPYILVTHNKGELWEKISSTDKYPPMGAGEAFFAASGSNVKMINDSTSIMVSGGNTSSFIVNSKPAFKQSLKKGTTETSGANGIDYSSFENYGIIVGGDYMNPESSENNLILFDYNRVKNPTFSYPEAAPKGYKSSVTIIDKTKAVACGISGVDISMDKGKNWKHISPEGFNVCQRAKNGNKVYMAGPDGKIGMLIE</sequence>
<evidence type="ECO:0000256" key="1">
    <source>
        <dbReference type="SAM" id="SignalP"/>
    </source>
</evidence>
<evidence type="ECO:0000313" key="2">
    <source>
        <dbReference type="EMBL" id="SMC68029.1"/>
    </source>
</evidence>
<reference evidence="2 3" key="1">
    <citation type="submission" date="2017-04" db="EMBL/GenBank/DDBJ databases">
        <authorList>
            <person name="Afonso C.L."/>
            <person name="Miller P.J."/>
            <person name="Scott M.A."/>
            <person name="Spackman E."/>
            <person name="Goraichik I."/>
            <person name="Dimitrov K.M."/>
            <person name="Suarez D.L."/>
            <person name="Swayne D.E."/>
        </authorList>
    </citation>
    <scope>NUCLEOTIDE SEQUENCE [LARGE SCALE GENOMIC DNA]</scope>
    <source>
        <strain evidence="2 3">CGMCC 1.12708</strain>
    </source>
</reference>
<dbReference type="PANTHER" id="PTHR47199">
    <property type="entry name" value="PHOTOSYSTEM II STABILITY/ASSEMBLY FACTOR HCF136, CHLOROPLASTIC"/>
    <property type="match status" value="1"/>
</dbReference>
<feature type="signal peptide" evidence="1">
    <location>
        <begin position="1"/>
        <end position="19"/>
    </location>
</feature>
<dbReference type="SUPFAM" id="SSF50939">
    <property type="entry name" value="Sialidases"/>
    <property type="match status" value="1"/>
</dbReference>
<name>A0A1W2B526_9FLAO</name>
<dbReference type="OrthoDB" id="9813892at2"/>
<dbReference type="AlphaFoldDB" id="A0A1W2B526"/>
<evidence type="ECO:0000313" key="3">
    <source>
        <dbReference type="Proteomes" id="UP000192393"/>
    </source>
</evidence>
<dbReference type="InterPro" id="IPR036278">
    <property type="entry name" value="Sialidase_sf"/>
</dbReference>
<keyword evidence="1" id="KW-0732">Signal</keyword>
<accession>A0A1W2B526</accession>
<dbReference type="Proteomes" id="UP000192393">
    <property type="component" value="Unassembled WGS sequence"/>
</dbReference>